<dbReference type="OrthoDB" id="9802133at2"/>
<dbReference type="Gene3D" id="3.30.70.60">
    <property type="match status" value="1"/>
</dbReference>
<comment type="caution">
    <text evidence="2">The sequence shown here is derived from an EMBL/GenBank/DDBJ whole genome shotgun (WGS) entry which is preliminary data.</text>
</comment>
<keyword evidence="3" id="KW-1185">Reference proteome</keyword>
<organism evidence="2 3">
    <name type="scientific">Salinisphaera japonica YTM-1</name>
    <dbReference type="NCBI Taxonomy" id="1209778"/>
    <lineage>
        <taxon>Bacteria</taxon>
        <taxon>Pseudomonadati</taxon>
        <taxon>Pseudomonadota</taxon>
        <taxon>Gammaproteobacteria</taxon>
        <taxon>Salinisphaerales</taxon>
        <taxon>Salinisphaeraceae</taxon>
        <taxon>Salinisphaera</taxon>
    </lineage>
</organism>
<dbReference type="GO" id="GO:0043683">
    <property type="term" value="P:type IV pilus assembly"/>
    <property type="evidence" value="ECO:0007669"/>
    <property type="project" value="InterPro"/>
</dbReference>
<dbReference type="InterPro" id="IPR014717">
    <property type="entry name" value="Transl_elong_EF1B/ribsomal_bS6"/>
</dbReference>
<dbReference type="InterPro" id="IPR007445">
    <property type="entry name" value="PilO"/>
</dbReference>
<protein>
    <submittedName>
        <fullName evidence="2">Pilus biosynthesis protein PilO</fullName>
    </submittedName>
</protein>
<dbReference type="Pfam" id="PF04350">
    <property type="entry name" value="PilO"/>
    <property type="match status" value="1"/>
</dbReference>
<dbReference type="Gene3D" id="1.10.287.540">
    <property type="entry name" value="Helix hairpin bin"/>
    <property type="match status" value="1"/>
</dbReference>
<keyword evidence="1" id="KW-0472">Membrane</keyword>
<feature type="transmembrane region" description="Helical" evidence="1">
    <location>
        <begin position="24"/>
        <end position="47"/>
    </location>
</feature>
<accession>A0A423PQN5</accession>
<dbReference type="GO" id="GO:0043107">
    <property type="term" value="P:type IV pilus-dependent motility"/>
    <property type="evidence" value="ECO:0007669"/>
    <property type="project" value="InterPro"/>
</dbReference>
<evidence type="ECO:0000313" key="2">
    <source>
        <dbReference type="EMBL" id="ROO27925.1"/>
    </source>
</evidence>
<evidence type="ECO:0000313" key="3">
    <source>
        <dbReference type="Proteomes" id="UP000285310"/>
    </source>
</evidence>
<name>A0A423PQN5_9GAMM</name>
<evidence type="ECO:0000256" key="1">
    <source>
        <dbReference type="SAM" id="Phobius"/>
    </source>
</evidence>
<dbReference type="InParanoid" id="A0A423PQN5"/>
<dbReference type="Proteomes" id="UP000285310">
    <property type="component" value="Unassembled WGS sequence"/>
</dbReference>
<dbReference type="RefSeq" id="WP_123658286.1">
    <property type="nucleotide sequence ID" value="NZ_AYKG01000024.1"/>
</dbReference>
<keyword evidence="1" id="KW-0812">Transmembrane</keyword>
<gene>
    <name evidence="2" type="ORF">SAJA_08905</name>
</gene>
<dbReference type="PANTHER" id="PTHR39555:SF1">
    <property type="entry name" value="TYPE IV PILUS INNER MEMBRANE COMPONENT PILO"/>
    <property type="match status" value="1"/>
</dbReference>
<sequence length="220" mass="24403">MRSLRTYVDELKSLDQHNIGSWPLWAYGVVMGVVALVVVFIAGWYFVLPKRADVERAEQHEIELRERYASRAAQVANLAAYRAQLADMRADFATLLDQLPSQTEVPSLLRDISAARAANGLNEQLFKPAPEIKRAFYAELPNELVVTGGYHAFGRFVSDVAALSRIVTLNNVQIAPVTPPTSEADGDGPLLRMSLTATTYRYLEPDERETAPANAKAKTR</sequence>
<dbReference type="PANTHER" id="PTHR39555">
    <property type="entry name" value="FIMBRIAL ASSEMBLY PROTEIN PILO-LIKE PROTEIN-RELATED"/>
    <property type="match status" value="1"/>
</dbReference>
<dbReference type="PIRSF" id="PIRSF016482">
    <property type="entry name" value="PilO"/>
    <property type="match status" value="1"/>
</dbReference>
<dbReference type="AlphaFoldDB" id="A0A423PQN5"/>
<keyword evidence="1" id="KW-1133">Transmembrane helix</keyword>
<reference evidence="2 3" key="1">
    <citation type="submission" date="2013-10" db="EMBL/GenBank/DDBJ databases">
        <title>Salinisphaera japonica YTM-1 Genome Sequencing.</title>
        <authorList>
            <person name="Lai Q."/>
            <person name="Li C."/>
            <person name="Shao Z."/>
        </authorList>
    </citation>
    <scope>NUCLEOTIDE SEQUENCE [LARGE SCALE GENOMIC DNA]</scope>
    <source>
        <strain evidence="2 3">YTM-1</strain>
    </source>
</reference>
<dbReference type="EMBL" id="AYKG01000024">
    <property type="protein sequence ID" value="ROO27925.1"/>
    <property type="molecule type" value="Genomic_DNA"/>
</dbReference>
<proteinExistence type="predicted"/>